<dbReference type="Proteomes" id="UP000003332">
    <property type="component" value="Unassembled WGS sequence"/>
</dbReference>
<protein>
    <submittedName>
        <fullName evidence="1">Uncharacterized protein</fullName>
    </submittedName>
</protein>
<dbReference type="AlphaFoldDB" id="F0I1R6"/>
<evidence type="ECO:0000313" key="1">
    <source>
        <dbReference type="EMBL" id="EGD29794.1"/>
    </source>
</evidence>
<proteinExistence type="predicted"/>
<name>F0I1R6_STRSA</name>
<accession>F0I1R6</accession>
<comment type="caution">
    <text evidence="1">The sequence shown here is derived from an EMBL/GenBank/DDBJ whole genome shotgun (WGS) entry which is preliminary data.</text>
</comment>
<reference evidence="1 2" key="1">
    <citation type="submission" date="2011-02" db="EMBL/GenBank/DDBJ databases">
        <authorList>
            <person name="Muzny D."/>
            <person name="Qin X."/>
            <person name="Deng J."/>
            <person name="Jiang H."/>
            <person name="Liu Y."/>
            <person name="Qu J."/>
            <person name="Song X.-Z."/>
            <person name="Zhang L."/>
            <person name="Thornton R."/>
            <person name="Coyle M."/>
            <person name="Francisco L."/>
            <person name="Jackson L."/>
            <person name="Javaid M."/>
            <person name="Korchina V."/>
            <person name="Kovar C."/>
            <person name="Mata R."/>
            <person name="Mathew T."/>
            <person name="Ngo R."/>
            <person name="Nguyen L."/>
            <person name="Nguyen N."/>
            <person name="Okwuonu G."/>
            <person name="Ongeri F."/>
            <person name="Pham C."/>
            <person name="Simmons D."/>
            <person name="Wilczek-Boney K."/>
            <person name="Hale W."/>
            <person name="Jakkamsetti A."/>
            <person name="Pham P."/>
            <person name="Ruth R."/>
            <person name="San Lucas F."/>
            <person name="Warren J."/>
            <person name="Zhang J."/>
            <person name="Zhao Z."/>
            <person name="Zhou C."/>
            <person name="Zhu D."/>
            <person name="Lee S."/>
            <person name="Bess C."/>
            <person name="Blankenburg K."/>
            <person name="Forbes L."/>
            <person name="Fu Q."/>
            <person name="Gubbala S."/>
            <person name="Hirani K."/>
            <person name="Jayaseelan J.C."/>
            <person name="Lara F."/>
            <person name="Munidasa M."/>
            <person name="Palculict T."/>
            <person name="Patil S."/>
            <person name="Pu L.-L."/>
            <person name="Saada N."/>
            <person name="Tang L."/>
            <person name="Weissenberger G."/>
            <person name="Zhu Y."/>
            <person name="Hemphill L."/>
            <person name="Shang Y."/>
            <person name="Youmans B."/>
            <person name="Ayvaz T."/>
            <person name="Ross M."/>
            <person name="Santibanez J."/>
            <person name="Aqrawi P."/>
            <person name="Gross S."/>
            <person name="Joshi V."/>
            <person name="Fowler G."/>
            <person name="Nazareth L."/>
            <person name="Reid J."/>
            <person name="Worley K."/>
            <person name="Petrosino J."/>
            <person name="Highlander S."/>
            <person name="Gibbs R."/>
        </authorList>
    </citation>
    <scope>NUCLEOTIDE SEQUENCE [LARGE SCALE GENOMIC DNA]</scope>
    <source>
        <strain evidence="1 2">SK72</strain>
    </source>
</reference>
<dbReference type="HOGENOM" id="CLU_218083_0_0_9"/>
<gene>
    <name evidence="1" type="ORF">HMPREF9381_1307</name>
</gene>
<evidence type="ECO:0000313" key="2">
    <source>
        <dbReference type="Proteomes" id="UP000003332"/>
    </source>
</evidence>
<organism evidence="1 2">
    <name type="scientific">Streptococcus sanguinis SK72</name>
    <dbReference type="NCBI Taxonomy" id="888809"/>
    <lineage>
        <taxon>Bacteria</taxon>
        <taxon>Bacillati</taxon>
        <taxon>Bacillota</taxon>
        <taxon>Bacilli</taxon>
        <taxon>Lactobacillales</taxon>
        <taxon>Streptococcaceae</taxon>
        <taxon>Streptococcus</taxon>
    </lineage>
</organism>
<sequence>MVKKHTDMIYLRYNRIYISLTLVEYDITNYLDILITKLESMKSR</sequence>
<dbReference type="EMBL" id="AEXV01000007">
    <property type="protein sequence ID" value="EGD29794.1"/>
    <property type="molecule type" value="Genomic_DNA"/>
</dbReference>